<evidence type="ECO:0000256" key="9">
    <source>
        <dbReference type="SAM" id="MobiDB-lite"/>
    </source>
</evidence>
<feature type="domain" description="WDR5-like beta-propeller" evidence="11">
    <location>
        <begin position="37"/>
        <end position="339"/>
    </location>
</feature>
<keyword evidence="3 8" id="KW-0853">WD repeat</keyword>
<dbReference type="InterPro" id="IPR001680">
    <property type="entry name" value="WD40_rpt"/>
</dbReference>
<evidence type="ECO:0000256" key="4">
    <source>
        <dbReference type="ARBA" id="ARBA00022692"/>
    </source>
</evidence>
<dbReference type="GO" id="GO:0016020">
    <property type="term" value="C:membrane"/>
    <property type="evidence" value="ECO:0007669"/>
    <property type="project" value="UniProtKB-SubCell"/>
</dbReference>
<dbReference type="InterPro" id="IPR036322">
    <property type="entry name" value="WD40_repeat_dom_sf"/>
</dbReference>
<feature type="repeat" description="WD" evidence="8">
    <location>
        <begin position="118"/>
        <end position="159"/>
    </location>
</feature>
<evidence type="ECO:0000256" key="7">
    <source>
        <dbReference type="ARBA" id="ARBA00023136"/>
    </source>
</evidence>
<dbReference type="InterPro" id="IPR059122">
    <property type="entry name" value="Beta-prop_WDR5-like"/>
</dbReference>
<dbReference type="EMBL" id="CP076750">
    <property type="protein sequence ID" value="QWW23353.1"/>
    <property type="molecule type" value="Genomic_DNA"/>
</dbReference>
<dbReference type="SMART" id="SM00320">
    <property type="entry name" value="WD40"/>
    <property type="match status" value="6"/>
</dbReference>
<dbReference type="SUPFAM" id="SSF50978">
    <property type="entry name" value="WD40 repeat-like"/>
    <property type="match status" value="1"/>
</dbReference>
<dbReference type="InterPro" id="IPR020472">
    <property type="entry name" value="WD40_PAC1"/>
</dbReference>
<dbReference type="InterPro" id="IPR015943">
    <property type="entry name" value="WD40/YVTN_repeat-like_dom_sf"/>
</dbReference>
<name>A0A8F3AHJ8_CANAR</name>
<dbReference type="Pfam" id="PF05255">
    <property type="entry name" value="UPF0220"/>
    <property type="match status" value="1"/>
</dbReference>
<dbReference type="AlphaFoldDB" id="A0A8F3AHJ8"/>
<dbReference type="Pfam" id="PF25175">
    <property type="entry name" value="Beta-prop_WDR5"/>
    <property type="match status" value="1"/>
</dbReference>
<protein>
    <recommendedName>
        <fullName evidence="11">WDR5-like beta-propeller domain-containing protein</fullName>
    </recommendedName>
</protein>
<reference evidence="12" key="1">
    <citation type="submission" date="2021-06" db="EMBL/GenBank/DDBJ databases">
        <title>Candida auris outbreak in lebanese hospital.</title>
        <authorList>
            <person name="Finianos M."/>
        </authorList>
    </citation>
    <scope>NUCLEOTIDE SEQUENCE</scope>
    <source>
        <strain evidence="12">CA7LBN</strain>
    </source>
</reference>
<evidence type="ECO:0000256" key="10">
    <source>
        <dbReference type="SAM" id="Phobius"/>
    </source>
</evidence>
<dbReference type="PANTHER" id="PTHR22847:SF637">
    <property type="entry name" value="WD REPEAT DOMAIN 5B"/>
    <property type="match status" value="1"/>
</dbReference>
<feature type="transmembrane region" description="Helical" evidence="10">
    <location>
        <begin position="425"/>
        <end position="444"/>
    </location>
</feature>
<evidence type="ECO:0000256" key="5">
    <source>
        <dbReference type="ARBA" id="ARBA00022737"/>
    </source>
</evidence>
<dbReference type="Proteomes" id="UP000825438">
    <property type="component" value="Chromosome II"/>
</dbReference>
<comment type="subcellular location">
    <subcellularLocation>
        <location evidence="1">Membrane</location>
        <topology evidence="1">Multi-pass membrane protein</topology>
    </subcellularLocation>
</comment>
<comment type="similarity">
    <text evidence="2">Belongs to the UPF0220 family.</text>
</comment>
<keyword evidence="4 10" id="KW-0812">Transmembrane</keyword>
<dbReference type="PROSITE" id="PS50294">
    <property type="entry name" value="WD_REPEATS_REGION"/>
    <property type="match status" value="3"/>
</dbReference>
<feature type="compositionally biased region" description="Acidic residues" evidence="9">
    <location>
        <begin position="361"/>
        <end position="381"/>
    </location>
</feature>
<feature type="region of interest" description="Disordered" evidence="9">
    <location>
        <begin position="351"/>
        <end position="383"/>
    </location>
</feature>
<keyword evidence="6 10" id="KW-1133">Transmembrane helix</keyword>
<organism evidence="12">
    <name type="scientific">Candidozyma auris</name>
    <name type="common">Yeast</name>
    <name type="synonym">Candida auris</name>
    <dbReference type="NCBI Taxonomy" id="498019"/>
    <lineage>
        <taxon>Eukaryota</taxon>
        <taxon>Fungi</taxon>
        <taxon>Dikarya</taxon>
        <taxon>Ascomycota</taxon>
        <taxon>Saccharomycotina</taxon>
        <taxon>Pichiomycetes</taxon>
        <taxon>Metschnikowiaceae</taxon>
        <taxon>Candidozyma</taxon>
    </lineage>
</organism>
<feature type="repeat" description="WD" evidence="8">
    <location>
        <begin position="224"/>
        <end position="258"/>
    </location>
</feature>
<dbReference type="InterPro" id="IPR019775">
    <property type="entry name" value="WD40_repeat_CS"/>
</dbReference>
<gene>
    <name evidence="12" type="ORF">CA7LBN_002154</name>
</gene>
<feature type="transmembrane region" description="Helical" evidence="10">
    <location>
        <begin position="504"/>
        <end position="526"/>
    </location>
</feature>
<feature type="transmembrane region" description="Helical" evidence="10">
    <location>
        <begin position="390"/>
        <end position="413"/>
    </location>
</feature>
<keyword evidence="7 10" id="KW-0472">Membrane</keyword>
<dbReference type="GO" id="GO:0048188">
    <property type="term" value="C:Set1C/COMPASS complex"/>
    <property type="evidence" value="ECO:0007669"/>
    <property type="project" value="TreeGrafter"/>
</dbReference>
<sequence>MIENGEHLDKKAKAEKTVNGQFSDLYNERYVIKGDSQASVNAVRISPDHQLLATCTSTGLIHIYDYASGKHKLTLKGHNKGISDIVFSTVDSSIIASCSDDLTVRIWSIVKGACIRILKKHTYHVSALCFNSKGNLLVSGAADETVVIWDLTTGRSLKTLAAHSDPVSSVCLTPDDTIIISASYDGLMRLFDLESGQCLKTLVYNSSSHGTATASTNDVVNFPISNVQVTPNGKYILSTSLDGKIRLWDYMSNKVMKTYTSNDTSKSICEKYNCSSCFITATPEPLVSSGSDKAGVLFWSVQSKDIVYQLQAGETVLGIDSKDDGAELATCTLQGDVHVYDLNPNMKAVNGNGTAKSDMESSADPESEYSAEGEDPADGTEEPSQKLRSAGVYLAGALFAIGFWSMVDAAIYSKTVNASVVHITFVDWIPFICSTLGMFIVNSIEKSNLFADGQNSFLGDGNSHAWAARVILFFGFSLLAGGLAGSFMVFILKFLMKHYTFPTLGMGVSNIICNGCIMLSCIVLWLSQNIEDEYSYSLALN</sequence>
<evidence type="ECO:0000313" key="12">
    <source>
        <dbReference type="EMBL" id="QWW23353.1"/>
    </source>
</evidence>
<dbReference type="PROSITE" id="PS50082">
    <property type="entry name" value="WD_REPEATS_2"/>
    <property type="match status" value="4"/>
</dbReference>
<accession>A0A8F3AHJ8</accession>
<evidence type="ECO:0000256" key="3">
    <source>
        <dbReference type="ARBA" id="ARBA00022574"/>
    </source>
</evidence>
<dbReference type="PANTHER" id="PTHR22847">
    <property type="entry name" value="WD40 REPEAT PROTEIN"/>
    <property type="match status" value="1"/>
</dbReference>
<feature type="repeat" description="WD" evidence="8">
    <location>
        <begin position="75"/>
        <end position="117"/>
    </location>
</feature>
<evidence type="ECO:0000256" key="6">
    <source>
        <dbReference type="ARBA" id="ARBA00022989"/>
    </source>
</evidence>
<evidence type="ECO:0000256" key="2">
    <source>
        <dbReference type="ARBA" id="ARBA00005335"/>
    </source>
</evidence>
<dbReference type="Gene3D" id="2.130.10.10">
    <property type="entry name" value="YVTN repeat-like/Quinoprotein amine dehydrogenase"/>
    <property type="match status" value="1"/>
</dbReference>
<dbReference type="PRINTS" id="PR00320">
    <property type="entry name" value="GPROTEINBRPT"/>
</dbReference>
<proteinExistence type="inferred from homology"/>
<evidence type="ECO:0000256" key="8">
    <source>
        <dbReference type="PROSITE-ProRule" id="PRU00221"/>
    </source>
</evidence>
<dbReference type="CDD" id="cd00200">
    <property type="entry name" value="WD40"/>
    <property type="match status" value="1"/>
</dbReference>
<evidence type="ECO:0000256" key="1">
    <source>
        <dbReference type="ARBA" id="ARBA00004141"/>
    </source>
</evidence>
<dbReference type="InterPro" id="IPR007919">
    <property type="entry name" value="UPF0220"/>
</dbReference>
<evidence type="ECO:0000259" key="11">
    <source>
        <dbReference type="Pfam" id="PF25175"/>
    </source>
</evidence>
<feature type="repeat" description="WD" evidence="8">
    <location>
        <begin position="160"/>
        <end position="201"/>
    </location>
</feature>
<keyword evidence="5" id="KW-0677">Repeat</keyword>
<dbReference type="PROSITE" id="PS00678">
    <property type="entry name" value="WD_REPEATS_1"/>
    <property type="match status" value="1"/>
</dbReference>
<dbReference type="GO" id="GO:0042393">
    <property type="term" value="F:histone binding"/>
    <property type="evidence" value="ECO:0007669"/>
    <property type="project" value="TreeGrafter"/>
</dbReference>
<feature type="transmembrane region" description="Helical" evidence="10">
    <location>
        <begin position="464"/>
        <end position="492"/>
    </location>
</feature>